<evidence type="ECO:0000313" key="2">
    <source>
        <dbReference type="Proteomes" id="UP000582231"/>
    </source>
</evidence>
<dbReference type="SUPFAM" id="SSF52540">
    <property type="entry name" value="P-loop containing nucleoside triphosphate hydrolases"/>
    <property type="match status" value="1"/>
</dbReference>
<reference evidence="1 2" key="1">
    <citation type="submission" date="2020-07" db="EMBL/GenBank/DDBJ databases">
        <title>Sequencing the genomes of 1000 actinobacteria strains.</title>
        <authorList>
            <person name="Klenk H.-P."/>
        </authorList>
    </citation>
    <scope>NUCLEOTIDE SEQUENCE [LARGE SCALE GENOMIC DNA]</scope>
    <source>
        <strain evidence="1 2">DSM 19082</strain>
    </source>
</reference>
<proteinExistence type="predicted"/>
<keyword evidence="2" id="KW-1185">Reference proteome</keyword>
<dbReference type="InterPro" id="IPR027417">
    <property type="entry name" value="P-loop_NTPase"/>
</dbReference>
<sequence length="322" mass="33597">MGDLIVVAYADRYAPDQFESEVPDRLEPTQLVASGGIASKVLSRSRAVRAATDIVPLGLIGDERGQPLNVREFALPPVTPTRPRPVTLAVVGTSMNSGKTTTVHHIAEGMARRGVRVGTTKVTGTGSGGDYWVMLDAGAWPMLDFTDVGLASTYRQPVGLLEEKMLELVDHLTESGTQLNLVEIADGLYQQETAQLIRSEAFQSIADAVIFAAGDAMGAVHGAEVLKALGHNLLGVSGRITTSPLATREAEEALGMHILTLADLADADSMGACLGITVPDLADAGGSVAGEAASWELSLPGLADGIVHERGGIGEHEVGSRS</sequence>
<dbReference type="EMBL" id="JACCBF010000001">
    <property type="protein sequence ID" value="NYD32719.1"/>
    <property type="molecule type" value="Genomic_DNA"/>
</dbReference>
<dbReference type="Proteomes" id="UP000582231">
    <property type="component" value="Unassembled WGS sequence"/>
</dbReference>
<protein>
    <recommendedName>
        <fullName evidence="3">DUF1611 domain-containing protein</fullName>
    </recommendedName>
</protein>
<organism evidence="1 2">
    <name type="scientific">Nocardioides kongjuensis</name>
    <dbReference type="NCBI Taxonomy" id="349522"/>
    <lineage>
        <taxon>Bacteria</taxon>
        <taxon>Bacillati</taxon>
        <taxon>Actinomycetota</taxon>
        <taxon>Actinomycetes</taxon>
        <taxon>Propionibacteriales</taxon>
        <taxon>Nocardioidaceae</taxon>
        <taxon>Nocardioides</taxon>
    </lineage>
</organism>
<dbReference type="Gene3D" id="3.40.50.300">
    <property type="entry name" value="P-loop containing nucleotide triphosphate hydrolases"/>
    <property type="match status" value="1"/>
</dbReference>
<gene>
    <name evidence="1" type="ORF">BJ958_004265</name>
</gene>
<evidence type="ECO:0008006" key="3">
    <source>
        <dbReference type="Google" id="ProtNLM"/>
    </source>
</evidence>
<accession>A0A852RPT8</accession>
<dbReference type="AlphaFoldDB" id="A0A852RPT8"/>
<name>A0A852RPT8_9ACTN</name>
<dbReference type="RefSeq" id="WP_179728860.1">
    <property type="nucleotide sequence ID" value="NZ_BAABEF010000001.1"/>
</dbReference>
<evidence type="ECO:0000313" key="1">
    <source>
        <dbReference type="EMBL" id="NYD32719.1"/>
    </source>
</evidence>
<comment type="caution">
    <text evidence="1">The sequence shown here is derived from an EMBL/GenBank/DDBJ whole genome shotgun (WGS) entry which is preliminary data.</text>
</comment>